<evidence type="ECO:0000256" key="1">
    <source>
        <dbReference type="SAM" id="MobiDB-lite"/>
    </source>
</evidence>
<organism evidence="2 3">
    <name type="scientific">Geodia barretti</name>
    <name type="common">Barrett's horny sponge</name>
    <dbReference type="NCBI Taxonomy" id="519541"/>
    <lineage>
        <taxon>Eukaryota</taxon>
        <taxon>Metazoa</taxon>
        <taxon>Porifera</taxon>
        <taxon>Demospongiae</taxon>
        <taxon>Heteroscleromorpha</taxon>
        <taxon>Tetractinellida</taxon>
        <taxon>Astrophorina</taxon>
        <taxon>Geodiidae</taxon>
        <taxon>Geodia</taxon>
    </lineage>
</organism>
<name>A0AA35X723_GEOBA</name>
<reference evidence="2" key="1">
    <citation type="submission" date="2023-03" db="EMBL/GenBank/DDBJ databases">
        <authorList>
            <person name="Steffen K."/>
            <person name="Cardenas P."/>
        </authorList>
    </citation>
    <scope>NUCLEOTIDE SEQUENCE</scope>
</reference>
<comment type="caution">
    <text evidence="2">The sequence shown here is derived from an EMBL/GenBank/DDBJ whole genome shotgun (WGS) entry which is preliminary data.</text>
</comment>
<sequence length="110" mass="12756">SVPSSCGEELKILGSQTSKGCGDPPETPAPTAPETETDSTRPDVLPPLYDDINTLTREVFLFQLSFAHLMELYVHTHRRRTSHYQRLCTMFWRVPLLSIRHQRHRNRRVQ</sequence>
<keyword evidence="3" id="KW-1185">Reference proteome</keyword>
<protein>
    <submittedName>
        <fullName evidence="2">Uncharacterized protein</fullName>
    </submittedName>
</protein>
<feature type="non-terminal residue" evidence="2">
    <location>
        <position position="110"/>
    </location>
</feature>
<proteinExistence type="predicted"/>
<feature type="region of interest" description="Disordered" evidence="1">
    <location>
        <begin position="1"/>
        <end position="45"/>
    </location>
</feature>
<dbReference type="Proteomes" id="UP001174909">
    <property type="component" value="Unassembled WGS sequence"/>
</dbReference>
<accession>A0AA35X723</accession>
<dbReference type="EMBL" id="CASHTH010003678">
    <property type="protein sequence ID" value="CAI8047798.1"/>
    <property type="molecule type" value="Genomic_DNA"/>
</dbReference>
<evidence type="ECO:0000313" key="2">
    <source>
        <dbReference type="EMBL" id="CAI8047798.1"/>
    </source>
</evidence>
<evidence type="ECO:0000313" key="3">
    <source>
        <dbReference type="Proteomes" id="UP001174909"/>
    </source>
</evidence>
<dbReference type="AlphaFoldDB" id="A0AA35X723"/>
<gene>
    <name evidence="2" type="ORF">GBAR_LOCUS26449</name>
</gene>